<gene>
    <name evidence="1" type="ORF">DFP98_101147</name>
</gene>
<name>A0A3D9KSZ4_9BACL</name>
<evidence type="ECO:0000313" key="1">
    <source>
        <dbReference type="EMBL" id="RED89176.1"/>
    </source>
</evidence>
<dbReference type="Gene3D" id="3.30.420.40">
    <property type="match status" value="1"/>
</dbReference>
<reference evidence="1 2" key="1">
    <citation type="submission" date="2018-07" db="EMBL/GenBank/DDBJ databases">
        <title>Genomic Encyclopedia of Type Strains, Phase III (KMG-III): the genomes of soil and plant-associated and newly described type strains.</title>
        <authorList>
            <person name="Whitman W."/>
        </authorList>
    </citation>
    <scope>NUCLEOTIDE SEQUENCE [LARGE SCALE GENOMIC DNA]</scope>
    <source>
        <strain evidence="1 2">CECT 7287</strain>
    </source>
</reference>
<sequence length="80" mass="9433">MGDHLYWDFLRLFHEMKRGLALVRQECGFASDSLAVDTWGVDIAFLDNRGKLLANPYHYRDNRNDGMPQIAFEHERSFTR</sequence>
<keyword evidence="2" id="KW-1185">Reference proteome</keyword>
<proteinExistence type="predicted"/>
<dbReference type="RefSeq" id="WP_116058637.1">
    <property type="nucleotide sequence ID" value="NZ_QRDZ01000001.1"/>
</dbReference>
<evidence type="ECO:0008006" key="3">
    <source>
        <dbReference type="Google" id="ProtNLM"/>
    </source>
</evidence>
<dbReference type="InterPro" id="IPR043129">
    <property type="entry name" value="ATPase_NBD"/>
</dbReference>
<dbReference type="EMBL" id="QRDZ01000001">
    <property type="protein sequence ID" value="RED89176.1"/>
    <property type="molecule type" value="Genomic_DNA"/>
</dbReference>
<dbReference type="SUPFAM" id="SSF53067">
    <property type="entry name" value="Actin-like ATPase domain"/>
    <property type="match status" value="1"/>
</dbReference>
<dbReference type="Proteomes" id="UP000256977">
    <property type="component" value="Unassembled WGS sequence"/>
</dbReference>
<dbReference type="AlphaFoldDB" id="A0A3D9KSZ4"/>
<comment type="caution">
    <text evidence="1">The sequence shown here is derived from an EMBL/GenBank/DDBJ whole genome shotgun (WGS) entry which is preliminary data.</text>
</comment>
<dbReference type="OrthoDB" id="9761504at2"/>
<protein>
    <recommendedName>
        <fullName evidence="3">Rhamnulokinase</fullName>
    </recommendedName>
</protein>
<evidence type="ECO:0000313" key="2">
    <source>
        <dbReference type="Proteomes" id="UP000256977"/>
    </source>
</evidence>
<organism evidence="1 2">
    <name type="scientific">Cohnella phaseoli</name>
    <dbReference type="NCBI Taxonomy" id="456490"/>
    <lineage>
        <taxon>Bacteria</taxon>
        <taxon>Bacillati</taxon>
        <taxon>Bacillota</taxon>
        <taxon>Bacilli</taxon>
        <taxon>Bacillales</taxon>
        <taxon>Paenibacillaceae</taxon>
        <taxon>Cohnella</taxon>
    </lineage>
</organism>
<accession>A0A3D9KSZ4</accession>